<evidence type="ECO:0000259" key="2">
    <source>
        <dbReference type="PROSITE" id="PS50991"/>
    </source>
</evidence>
<evidence type="ECO:0000256" key="1">
    <source>
        <dbReference type="ARBA" id="ARBA00023211"/>
    </source>
</evidence>
<dbReference type="GO" id="GO:0009098">
    <property type="term" value="P:L-leucine biosynthetic process"/>
    <property type="evidence" value="ECO:0007669"/>
    <property type="project" value="TreeGrafter"/>
</dbReference>
<organism evidence="3 4">
    <name type="scientific">Acrocarpospora macrocephala</name>
    <dbReference type="NCBI Taxonomy" id="150177"/>
    <lineage>
        <taxon>Bacteria</taxon>
        <taxon>Bacillati</taxon>
        <taxon>Actinomycetota</taxon>
        <taxon>Actinomycetes</taxon>
        <taxon>Streptosporangiales</taxon>
        <taxon>Streptosporangiaceae</taxon>
        <taxon>Acrocarpospora</taxon>
    </lineage>
</organism>
<dbReference type="RefSeq" id="WP_155354002.1">
    <property type="nucleotide sequence ID" value="NZ_BAAAHL010000038.1"/>
</dbReference>
<dbReference type="OrthoDB" id="7954579at2"/>
<dbReference type="PROSITE" id="PS50991">
    <property type="entry name" value="PYR_CT"/>
    <property type="match status" value="1"/>
</dbReference>
<dbReference type="AlphaFoldDB" id="A0A5M3WK52"/>
<keyword evidence="4" id="KW-1185">Reference proteome</keyword>
<evidence type="ECO:0000313" key="4">
    <source>
        <dbReference type="Proteomes" id="UP000331127"/>
    </source>
</evidence>
<dbReference type="InterPro" id="IPR000891">
    <property type="entry name" value="PYR_CT"/>
</dbReference>
<evidence type="ECO:0000313" key="3">
    <source>
        <dbReference type="EMBL" id="GES08392.1"/>
    </source>
</evidence>
<dbReference type="CDD" id="cd03174">
    <property type="entry name" value="DRE_TIM_metallolyase"/>
    <property type="match status" value="1"/>
</dbReference>
<feature type="domain" description="Pyruvate carboxyltransferase" evidence="2">
    <location>
        <begin position="54"/>
        <end position="326"/>
    </location>
</feature>
<dbReference type="Proteomes" id="UP000331127">
    <property type="component" value="Unassembled WGS sequence"/>
</dbReference>
<dbReference type="SUPFAM" id="SSF51569">
    <property type="entry name" value="Aldolase"/>
    <property type="match status" value="1"/>
</dbReference>
<dbReference type="GO" id="GO:0003852">
    <property type="term" value="F:2-isopropylmalate synthase activity"/>
    <property type="evidence" value="ECO:0007669"/>
    <property type="project" value="TreeGrafter"/>
</dbReference>
<accession>A0A5M3WK52</accession>
<dbReference type="PANTHER" id="PTHR10277:SF9">
    <property type="entry name" value="2-ISOPROPYLMALATE SYNTHASE 1, CHLOROPLASTIC-RELATED"/>
    <property type="match status" value="1"/>
</dbReference>
<dbReference type="EMBL" id="BLAE01000010">
    <property type="protein sequence ID" value="GES08392.1"/>
    <property type="molecule type" value="Genomic_DNA"/>
</dbReference>
<dbReference type="InterPro" id="IPR050073">
    <property type="entry name" value="2-IPM_HCS-like"/>
</dbReference>
<proteinExistence type="predicted"/>
<dbReference type="InterPro" id="IPR013785">
    <property type="entry name" value="Aldolase_TIM"/>
</dbReference>
<dbReference type="Gene3D" id="3.20.20.70">
    <property type="entry name" value="Aldolase class I"/>
    <property type="match status" value="1"/>
</dbReference>
<dbReference type="Pfam" id="PF00682">
    <property type="entry name" value="HMGL-like"/>
    <property type="match status" value="1"/>
</dbReference>
<sequence>MADRKPQVFTETELREIKEDINRARRPRAYEPGRWSVSPLNRDPEVAGRMPTSVRFRDITLRAIEALPGVVVSTRAKSEYLRQLVEAGVPEIVTAGVRDRGDDELRRDIEMVKSIDPDRRVTCPLVFSARDLAAPARAGYDAVQIWVPPWGGASRLYEAGVHAAAWRGDDWRDLGLPSDRAGFVARAADLVTRARDLGLEVTAPLLMVSFLSIEELLETCSVLVHAGANEIGLFDGPGAMSPEAYGHLVAQTKAHFPDVRVGIHPHNTFGLAVAAAIAAARNGVDVVEVSVNGYCGGPGNADLSVATAAFEALYGVETGIRPERLKALARAGERLTGYRTAYNHPVTGDRVYNWGGMDFITQELGIDELLHNAIAPGWSGSTIDIPITEVSGPFTLWDKMIRLGLAPTHQTVETALGMIKSEIEKQGSLLTDAQVKDLCRAAGATTAPMPAEGHA</sequence>
<name>A0A5M3WK52_9ACTN</name>
<comment type="caution">
    <text evidence="3">The sequence shown here is derived from an EMBL/GenBank/DDBJ whole genome shotgun (WGS) entry which is preliminary data.</text>
</comment>
<reference evidence="3 4" key="1">
    <citation type="submission" date="2019-10" db="EMBL/GenBank/DDBJ databases">
        <title>Whole genome shotgun sequence of Acrocarpospora macrocephala NBRC 16266.</title>
        <authorList>
            <person name="Ichikawa N."/>
            <person name="Kimura A."/>
            <person name="Kitahashi Y."/>
            <person name="Komaki H."/>
            <person name="Oguchi A."/>
        </authorList>
    </citation>
    <scope>NUCLEOTIDE SEQUENCE [LARGE SCALE GENOMIC DNA]</scope>
    <source>
        <strain evidence="3 4">NBRC 16266</strain>
    </source>
</reference>
<protein>
    <recommendedName>
        <fullName evidence="2">Pyruvate carboxyltransferase domain-containing protein</fullName>
    </recommendedName>
</protein>
<keyword evidence="1" id="KW-0464">Manganese</keyword>
<dbReference type="PANTHER" id="PTHR10277">
    <property type="entry name" value="HOMOCITRATE SYNTHASE-RELATED"/>
    <property type="match status" value="1"/>
</dbReference>
<gene>
    <name evidence="3" type="ORF">Amac_019880</name>
</gene>